<name>A0ACB8SHU8_9AGAM</name>
<dbReference type="Proteomes" id="UP000814140">
    <property type="component" value="Unassembled WGS sequence"/>
</dbReference>
<reference evidence="1" key="2">
    <citation type="journal article" date="2022" name="New Phytol.">
        <title>Evolutionary transition to the ectomycorrhizal habit in the genomes of a hyperdiverse lineage of mushroom-forming fungi.</title>
        <authorList>
            <person name="Looney B."/>
            <person name="Miyauchi S."/>
            <person name="Morin E."/>
            <person name="Drula E."/>
            <person name="Courty P.E."/>
            <person name="Kohler A."/>
            <person name="Kuo A."/>
            <person name="LaButti K."/>
            <person name="Pangilinan J."/>
            <person name="Lipzen A."/>
            <person name="Riley R."/>
            <person name="Andreopoulos W."/>
            <person name="He G."/>
            <person name="Johnson J."/>
            <person name="Nolan M."/>
            <person name="Tritt A."/>
            <person name="Barry K.W."/>
            <person name="Grigoriev I.V."/>
            <person name="Nagy L.G."/>
            <person name="Hibbett D."/>
            <person name="Henrissat B."/>
            <person name="Matheny P.B."/>
            <person name="Labbe J."/>
            <person name="Martin F.M."/>
        </authorList>
    </citation>
    <scope>NUCLEOTIDE SEQUENCE</scope>
    <source>
        <strain evidence="1">HHB10654</strain>
    </source>
</reference>
<evidence type="ECO:0000313" key="1">
    <source>
        <dbReference type="EMBL" id="KAI0055833.1"/>
    </source>
</evidence>
<accession>A0ACB8SHU8</accession>
<comment type="caution">
    <text evidence="1">The sequence shown here is derived from an EMBL/GenBank/DDBJ whole genome shotgun (WGS) entry which is preliminary data.</text>
</comment>
<keyword evidence="2" id="KW-1185">Reference proteome</keyword>
<protein>
    <submittedName>
        <fullName evidence="1">Uncharacterized protein</fullName>
    </submittedName>
</protein>
<proteinExistence type="predicted"/>
<gene>
    <name evidence="1" type="ORF">BV25DRAFT_1921458</name>
</gene>
<reference evidence="1" key="1">
    <citation type="submission" date="2021-03" db="EMBL/GenBank/DDBJ databases">
        <authorList>
            <consortium name="DOE Joint Genome Institute"/>
            <person name="Ahrendt S."/>
            <person name="Looney B.P."/>
            <person name="Miyauchi S."/>
            <person name="Morin E."/>
            <person name="Drula E."/>
            <person name="Courty P.E."/>
            <person name="Chicoki N."/>
            <person name="Fauchery L."/>
            <person name="Kohler A."/>
            <person name="Kuo A."/>
            <person name="Labutti K."/>
            <person name="Pangilinan J."/>
            <person name="Lipzen A."/>
            <person name="Riley R."/>
            <person name="Andreopoulos W."/>
            <person name="He G."/>
            <person name="Johnson J."/>
            <person name="Barry K.W."/>
            <person name="Grigoriev I.V."/>
            <person name="Nagy L."/>
            <person name="Hibbett D."/>
            <person name="Henrissat B."/>
            <person name="Matheny P.B."/>
            <person name="Labbe J."/>
            <person name="Martin F."/>
        </authorList>
    </citation>
    <scope>NUCLEOTIDE SEQUENCE</scope>
    <source>
        <strain evidence="1">HHB10654</strain>
    </source>
</reference>
<sequence>MLTRSKTRKQAHEDARKAVIANIVSINTEYSLQSFVQLALHRQELAAAVHFLILKLPRTTSRLPIVKTLLSLLKDVTDLVLDMPLANPIAGSQFLYFSNLTSLTTTLPHRAIVGLLEANPQLLYLDVGPCDTRSACCPLNKVALPHVTHLAGPPGCVMRLMGESLLENLVATYRGRRDVFVHPEHFFHPTNFDALARVSTLHVDFYSDDLDTLIRIAAAVPQLTNLKLTERAEFRCTRTKSIWRSPSKWANAFQSLPKLTTFLVKFTQGLSLGISSEDDTVSRWLTANQGHPTLRHVVVWSSAREGRGSLGVWDRAATTWVKTFSLFVPVDSEDFLDTGAFV</sequence>
<evidence type="ECO:0000313" key="2">
    <source>
        <dbReference type="Proteomes" id="UP000814140"/>
    </source>
</evidence>
<dbReference type="EMBL" id="MU277277">
    <property type="protein sequence ID" value="KAI0055833.1"/>
    <property type="molecule type" value="Genomic_DNA"/>
</dbReference>
<organism evidence="1 2">
    <name type="scientific">Artomyces pyxidatus</name>
    <dbReference type="NCBI Taxonomy" id="48021"/>
    <lineage>
        <taxon>Eukaryota</taxon>
        <taxon>Fungi</taxon>
        <taxon>Dikarya</taxon>
        <taxon>Basidiomycota</taxon>
        <taxon>Agaricomycotina</taxon>
        <taxon>Agaricomycetes</taxon>
        <taxon>Russulales</taxon>
        <taxon>Auriscalpiaceae</taxon>
        <taxon>Artomyces</taxon>
    </lineage>
</organism>